<organism evidence="1 2">
    <name type="scientific">Burkholderia latens</name>
    <dbReference type="NCBI Taxonomy" id="488446"/>
    <lineage>
        <taxon>Bacteria</taxon>
        <taxon>Pseudomonadati</taxon>
        <taxon>Pseudomonadota</taxon>
        <taxon>Betaproteobacteria</taxon>
        <taxon>Burkholderiales</taxon>
        <taxon>Burkholderiaceae</taxon>
        <taxon>Burkholderia</taxon>
        <taxon>Burkholderia cepacia complex</taxon>
    </lineage>
</organism>
<dbReference type="RefSeq" id="WP_151062308.1">
    <property type="nucleotide sequence ID" value="NZ_CABVPL010000003.1"/>
</dbReference>
<accession>A0A6H9STZ7</accession>
<dbReference type="EMBL" id="VZOJ01000001">
    <property type="protein sequence ID" value="KAB0644779.1"/>
    <property type="molecule type" value="Genomic_DNA"/>
</dbReference>
<dbReference type="GeneID" id="99787936"/>
<protein>
    <submittedName>
        <fullName evidence="1">Uncharacterized protein</fullName>
    </submittedName>
</protein>
<comment type="caution">
    <text evidence="1">The sequence shown here is derived from an EMBL/GenBank/DDBJ whole genome shotgun (WGS) entry which is preliminary data.</text>
</comment>
<keyword evidence="2" id="KW-1185">Reference proteome</keyword>
<evidence type="ECO:0000313" key="1">
    <source>
        <dbReference type="EMBL" id="KAB0644779.1"/>
    </source>
</evidence>
<dbReference type="Proteomes" id="UP000430232">
    <property type="component" value="Unassembled WGS sequence"/>
</dbReference>
<sequence length="67" mass="7552">MTFILPHNPADSRRQRAQVLFLEVTADEEFMRESLRIVEDAQVRIRAGRVAMRNAELLGSAANVVGK</sequence>
<dbReference type="AlphaFoldDB" id="A0A6H9STZ7"/>
<evidence type="ECO:0000313" key="2">
    <source>
        <dbReference type="Proteomes" id="UP000430232"/>
    </source>
</evidence>
<name>A0A6H9STZ7_9BURK</name>
<reference evidence="1 2" key="1">
    <citation type="submission" date="2019-09" db="EMBL/GenBank/DDBJ databases">
        <title>Draft genome sequences of 48 bacterial type strains from the CCUG.</title>
        <authorList>
            <person name="Tunovic T."/>
            <person name="Pineiro-Iglesias B."/>
            <person name="Unosson C."/>
            <person name="Inganas E."/>
            <person name="Ohlen M."/>
            <person name="Cardew S."/>
            <person name="Jensie-Markopoulos S."/>
            <person name="Salva-Serra F."/>
            <person name="Jaen-Luchoro D."/>
            <person name="Karlsson R."/>
            <person name="Svensson-Stadler L."/>
            <person name="Chun J."/>
            <person name="Moore E."/>
        </authorList>
    </citation>
    <scope>NUCLEOTIDE SEQUENCE [LARGE SCALE GENOMIC DNA]</scope>
    <source>
        <strain evidence="1 2">CCUG 54555</strain>
    </source>
</reference>
<dbReference type="OrthoDB" id="9925511at2"/>
<proteinExistence type="predicted"/>
<gene>
    <name evidence="1" type="ORF">F7R21_00170</name>
</gene>